<dbReference type="Proteomes" id="UP001224890">
    <property type="component" value="Unassembled WGS sequence"/>
</dbReference>
<dbReference type="InterPro" id="IPR045055">
    <property type="entry name" value="DNA2/NAM7-like"/>
</dbReference>
<dbReference type="Gene3D" id="3.40.50.300">
    <property type="entry name" value="P-loop containing nucleotide triphosphate hydrolases"/>
    <property type="match status" value="1"/>
</dbReference>
<organism evidence="3 4">
    <name type="scientific">Colletotrichum godetiae</name>
    <dbReference type="NCBI Taxonomy" id="1209918"/>
    <lineage>
        <taxon>Eukaryota</taxon>
        <taxon>Fungi</taxon>
        <taxon>Dikarya</taxon>
        <taxon>Ascomycota</taxon>
        <taxon>Pezizomycotina</taxon>
        <taxon>Sordariomycetes</taxon>
        <taxon>Hypocreomycetidae</taxon>
        <taxon>Glomerellales</taxon>
        <taxon>Glomerellaceae</taxon>
        <taxon>Colletotrichum</taxon>
        <taxon>Colletotrichum acutatum species complex</taxon>
    </lineage>
</organism>
<dbReference type="GeneID" id="85465425"/>
<dbReference type="RefSeq" id="XP_060437317.1">
    <property type="nucleotide sequence ID" value="XM_060580899.1"/>
</dbReference>
<dbReference type="InterPro" id="IPR057373">
    <property type="entry name" value="ZNFX1"/>
</dbReference>
<gene>
    <name evidence="3" type="ORF">BDP55DRAFT_763094</name>
</gene>
<evidence type="ECO:0000259" key="2">
    <source>
        <dbReference type="Pfam" id="PF25396"/>
    </source>
</evidence>
<accession>A0AAJ0B078</accession>
<dbReference type="SUPFAM" id="SSF52540">
    <property type="entry name" value="P-loop containing nucleoside triphosphate hydrolases"/>
    <property type="match status" value="1"/>
</dbReference>
<evidence type="ECO:0000313" key="4">
    <source>
        <dbReference type="Proteomes" id="UP001224890"/>
    </source>
</evidence>
<comment type="caution">
    <text evidence="3">The sequence shown here is derived from an EMBL/GenBank/DDBJ whole genome shotgun (WGS) entry which is preliminary data.</text>
</comment>
<evidence type="ECO:0000259" key="1">
    <source>
        <dbReference type="Pfam" id="PF13086"/>
    </source>
</evidence>
<dbReference type="EMBL" id="JAHMHR010000001">
    <property type="protein sequence ID" value="KAK1701562.1"/>
    <property type="molecule type" value="Genomic_DNA"/>
</dbReference>
<feature type="domain" description="DNA2/NAM7 helicase helicase" evidence="1">
    <location>
        <begin position="300"/>
        <end position="384"/>
    </location>
</feature>
<dbReference type="AlphaFoldDB" id="A0AAJ0B078"/>
<evidence type="ECO:0000313" key="3">
    <source>
        <dbReference type="EMBL" id="KAK1701562.1"/>
    </source>
</evidence>
<feature type="domain" description="ZNFX1" evidence="2">
    <location>
        <begin position="125"/>
        <end position="237"/>
    </location>
</feature>
<dbReference type="GO" id="GO:0031380">
    <property type="term" value="C:nuclear RNA-directed RNA polymerase complex"/>
    <property type="evidence" value="ECO:0007669"/>
    <property type="project" value="TreeGrafter"/>
</dbReference>
<reference evidence="3" key="1">
    <citation type="submission" date="2021-06" db="EMBL/GenBank/DDBJ databases">
        <title>Comparative genomics, transcriptomics and evolutionary studies reveal genomic signatures of adaptation to plant cell wall in hemibiotrophic fungi.</title>
        <authorList>
            <consortium name="DOE Joint Genome Institute"/>
            <person name="Baroncelli R."/>
            <person name="Diaz J.F."/>
            <person name="Benocci T."/>
            <person name="Peng M."/>
            <person name="Battaglia E."/>
            <person name="Haridas S."/>
            <person name="Andreopoulos W."/>
            <person name="Labutti K."/>
            <person name="Pangilinan J."/>
            <person name="Floch G.L."/>
            <person name="Makela M.R."/>
            <person name="Henrissat B."/>
            <person name="Grigoriev I.V."/>
            <person name="Crouch J.A."/>
            <person name="De Vries R.P."/>
            <person name="Sukno S.A."/>
            <person name="Thon M.R."/>
        </authorList>
    </citation>
    <scope>NUCLEOTIDE SEQUENCE</scope>
    <source>
        <strain evidence="3">CBS 193.32</strain>
    </source>
</reference>
<dbReference type="GO" id="GO:0031048">
    <property type="term" value="P:regulatory ncRNA-mediated heterochromatin formation"/>
    <property type="evidence" value="ECO:0007669"/>
    <property type="project" value="TreeGrafter"/>
</dbReference>
<dbReference type="GO" id="GO:0004386">
    <property type="term" value="F:helicase activity"/>
    <property type="evidence" value="ECO:0007669"/>
    <property type="project" value="UniProtKB-KW"/>
</dbReference>
<dbReference type="PANTHER" id="PTHR10887">
    <property type="entry name" value="DNA2/NAM7 HELICASE FAMILY"/>
    <property type="match status" value="1"/>
</dbReference>
<dbReference type="Pfam" id="PF25396">
    <property type="entry name" value="ZNFX1"/>
    <property type="match status" value="1"/>
</dbReference>
<dbReference type="Pfam" id="PF13086">
    <property type="entry name" value="AAA_11"/>
    <property type="match status" value="1"/>
</dbReference>
<dbReference type="InterPro" id="IPR041677">
    <property type="entry name" value="DNA2/NAM7_AAA_11"/>
</dbReference>
<dbReference type="InterPro" id="IPR027417">
    <property type="entry name" value="P-loop_NTPase"/>
</dbReference>
<keyword evidence="3" id="KW-0347">Helicase</keyword>
<protein>
    <submittedName>
        <fullName evidence="3">Helicase required for RNAi-mediated heterochromatin assembly 1</fullName>
    </submittedName>
</protein>
<proteinExistence type="predicted"/>
<sequence length="527" mass="58217">MKSQADTWRVAQKVRGVRRVTPGSEKRLGLYLIMSQKPPPDRKIATISPHTRPHSEMSWRDIPEVPRAEEIMKEACILPKKSGLNAVYPAKSAYLRAQYDLLRFEGVEPLRRAVQEYKSAPEMAENTEASIYTDVFVRGVNIIRLGVMVRVTFSAVRARRLINWPASQRVVPGTIVALSPASDRFRAQCIVAVVTGRYDELAGSSSAPPPLDLEFSDPGITAGLMEPDQEYVMIEARSNYFEAVRHVLESLKQSAEDDSPFDKYFVGQLNTDGMPSSFSPSSTTLDISALHDGLQRPQLIHIPIQGDELAIVQGPPGTGKTHTSMAALKVLLSTQRSNVPIIVTAQKNDTVDELLFRCQQLGVAFVRLGGQAKDEVIASRTLFNLRTRSRCKTWSNSALEKRLISLRSQARLLLQRCFPPAHQQLIMPEHFREVGLISAEQHASVMKGWDGDPKSIAREGSRHPLGSWIASGSGINDKGSACNKKEQLSGKPIPIARWNSIKDSSGVVVVVSDKLAQELLAHMVDCA</sequence>
<keyword evidence="3" id="KW-0378">Hydrolase</keyword>
<name>A0AAJ0B078_9PEZI</name>
<dbReference type="PANTHER" id="PTHR10887:SF341">
    <property type="entry name" value="NFX1-TYPE ZINC FINGER-CONTAINING PROTEIN 1"/>
    <property type="match status" value="1"/>
</dbReference>
<keyword evidence="4" id="KW-1185">Reference proteome</keyword>
<keyword evidence="3" id="KW-0547">Nucleotide-binding</keyword>
<keyword evidence="3" id="KW-0067">ATP-binding</keyword>